<evidence type="ECO:0000256" key="2">
    <source>
        <dbReference type="SAM" id="SignalP"/>
    </source>
</evidence>
<evidence type="ECO:0000313" key="4">
    <source>
        <dbReference type="Proteomes" id="UP000316270"/>
    </source>
</evidence>
<dbReference type="Proteomes" id="UP000316270">
    <property type="component" value="Chromosome 14"/>
</dbReference>
<evidence type="ECO:0000313" key="3">
    <source>
        <dbReference type="EMBL" id="QDS76137.1"/>
    </source>
</evidence>
<keyword evidence="2" id="KW-0732">Signal</keyword>
<gene>
    <name evidence="3" type="ORF">FKW77_007039</name>
</gene>
<keyword evidence="4" id="KW-1185">Reference proteome</keyword>
<reference evidence="3 4" key="1">
    <citation type="submission" date="2019-07" db="EMBL/GenBank/DDBJ databases">
        <title>Finished genome of Venturia effusa.</title>
        <authorList>
            <person name="Young C.A."/>
            <person name="Cox M.P."/>
            <person name="Ganley A.R.D."/>
            <person name="David W.J."/>
        </authorList>
    </citation>
    <scope>NUCLEOTIDE SEQUENCE [LARGE SCALE GENOMIC DNA]</scope>
    <source>
        <strain evidence="4">albino</strain>
    </source>
</reference>
<dbReference type="EMBL" id="CP042198">
    <property type="protein sequence ID" value="QDS76137.1"/>
    <property type="molecule type" value="Genomic_DNA"/>
</dbReference>
<feature type="chain" id="PRO_5021770743" evidence="2">
    <location>
        <begin position="22"/>
        <end position="248"/>
    </location>
</feature>
<feature type="signal peptide" evidence="2">
    <location>
        <begin position="1"/>
        <end position="21"/>
    </location>
</feature>
<proteinExistence type="predicted"/>
<feature type="region of interest" description="Disordered" evidence="1">
    <location>
        <begin position="84"/>
        <end position="112"/>
    </location>
</feature>
<accession>A0A517LKH7</accession>
<sequence>MINPLKLAVFGLLAVSTSVLATEAATDGKAAVAAPADHPYGYGYDSHGGRPEWEHGAKGGDYGHGGEKYGEKYGGRGYKAKRSTAADAKANEPYGYGHGGHEGRPEWEHGGKGADYGKHGDYGHGGAKYGGHGYKAKRDAAAVAAADAKANEPYGYGYNGHEGHPEWEHGGKSGDYGHGGEKYGGRGYKARRGEVAVAARDAKADGAWGYGKDHGHSGDWKGGEEYGKEHEHGGEWKAGKEYGHGRGW</sequence>
<protein>
    <submittedName>
        <fullName evidence="3">Uncharacterized protein</fullName>
    </submittedName>
</protein>
<name>A0A517LKH7_9PEZI</name>
<feature type="region of interest" description="Disordered" evidence="1">
    <location>
        <begin position="214"/>
        <end position="248"/>
    </location>
</feature>
<feature type="compositionally biased region" description="Basic and acidic residues" evidence="1">
    <location>
        <begin position="99"/>
        <end position="112"/>
    </location>
</feature>
<evidence type="ECO:0000256" key="1">
    <source>
        <dbReference type="SAM" id="MobiDB-lite"/>
    </source>
</evidence>
<organism evidence="3 4">
    <name type="scientific">Venturia effusa</name>
    <dbReference type="NCBI Taxonomy" id="50376"/>
    <lineage>
        <taxon>Eukaryota</taxon>
        <taxon>Fungi</taxon>
        <taxon>Dikarya</taxon>
        <taxon>Ascomycota</taxon>
        <taxon>Pezizomycotina</taxon>
        <taxon>Dothideomycetes</taxon>
        <taxon>Pleosporomycetidae</taxon>
        <taxon>Venturiales</taxon>
        <taxon>Venturiaceae</taxon>
        <taxon>Venturia</taxon>
    </lineage>
</organism>
<dbReference type="AlphaFoldDB" id="A0A517LKH7"/>